<dbReference type="InterPro" id="IPR043784">
    <property type="entry name" value="DUF5726"/>
</dbReference>
<sequence>LLFLHALPQVLFLSAIKAGVNPDSDIDHCYEILSQLAIEQSERSLAREFFHRDQNVGINDEDYARSLQLIAEKAFRACPPARVTSWAAVQFCAGIQPPTIAARLNAMKTNDLNQLVKAAIRIRQELRRPSLPTAGQISHVLAESLHARPQEQSLVNPVAFPDLFRKIRARSSSIKLLPAEGRKKKAIGETSLKITMRKKSWTLQFIMCPELVCEVILGVDFLRKTRAILNFAEGTFTTQQHKAIK</sequence>
<dbReference type="Pfam" id="PF18996">
    <property type="entry name" value="DUF5726"/>
    <property type="match status" value="1"/>
</dbReference>
<accession>A0A0R3WGB8</accession>
<organism evidence="3">
    <name type="scientific">Taenia asiatica</name>
    <name type="common">Asian tapeworm</name>
    <dbReference type="NCBI Taxonomy" id="60517"/>
    <lineage>
        <taxon>Eukaryota</taxon>
        <taxon>Metazoa</taxon>
        <taxon>Spiralia</taxon>
        <taxon>Lophotrochozoa</taxon>
        <taxon>Platyhelminthes</taxon>
        <taxon>Cestoda</taxon>
        <taxon>Eucestoda</taxon>
        <taxon>Cyclophyllidea</taxon>
        <taxon>Taeniidae</taxon>
        <taxon>Taenia</taxon>
    </lineage>
</organism>
<dbReference type="WBParaSite" id="TASK_0000991101-mRNA-1">
    <property type="protein sequence ID" value="TASK_0000991101-mRNA-1"/>
    <property type="gene ID" value="TASK_0000991101"/>
</dbReference>
<feature type="signal peptide" evidence="1">
    <location>
        <begin position="1"/>
        <end position="22"/>
    </location>
</feature>
<feature type="chain" id="PRO_5006450163" evidence="1">
    <location>
        <begin position="23"/>
        <end position="245"/>
    </location>
</feature>
<keyword evidence="1" id="KW-0732">Signal</keyword>
<protein>
    <submittedName>
        <fullName evidence="3">DUF5726 domain-containing protein</fullName>
    </submittedName>
</protein>
<feature type="domain" description="DUF5726" evidence="2">
    <location>
        <begin position="2"/>
        <end position="67"/>
    </location>
</feature>
<name>A0A0R3WGB8_TAEAS</name>
<dbReference type="AlphaFoldDB" id="A0A0R3WGB8"/>
<evidence type="ECO:0000259" key="2">
    <source>
        <dbReference type="Pfam" id="PF18996"/>
    </source>
</evidence>
<dbReference type="Gene3D" id="2.40.70.10">
    <property type="entry name" value="Acid Proteases"/>
    <property type="match status" value="1"/>
</dbReference>
<reference evidence="3" key="1">
    <citation type="submission" date="2017-02" db="UniProtKB">
        <authorList>
            <consortium name="WormBaseParasite"/>
        </authorList>
    </citation>
    <scope>IDENTIFICATION</scope>
</reference>
<evidence type="ECO:0000313" key="3">
    <source>
        <dbReference type="WBParaSite" id="TASK_0000991101-mRNA-1"/>
    </source>
</evidence>
<evidence type="ECO:0000256" key="1">
    <source>
        <dbReference type="SAM" id="SignalP"/>
    </source>
</evidence>
<proteinExistence type="predicted"/>
<dbReference type="InterPro" id="IPR021109">
    <property type="entry name" value="Peptidase_aspartic_dom_sf"/>
</dbReference>